<feature type="signal peptide" evidence="8">
    <location>
        <begin position="1"/>
        <end position="23"/>
    </location>
</feature>
<organism evidence="12">
    <name type="scientific">Paenibacillus sp. BIHB 4019</name>
    <dbReference type="NCBI Taxonomy" id="1870819"/>
    <lineage>
        <taxon>Bacteria</taxon>
        <taxon>Bacillati</taxon>
        <taxon>Bacillota</taxon>
        <taxon>Bacilli</taxon>
        <taxon>Bacillales</taxon>
        <taxon>Paenibacillaceae</taxon>
        <taxon>Paenibacillus</taxon>
    </lineage>
</organism>
<comment type="similarity">
    <text evidence="2">Belongs to the GerABKC lipoprotein family.</text>
</comment>
<dbReference type="PANTHER" id="PTHR35789">
    <property type="entry name" value="SPORE GERMINATION PROTEIN B3"/>
    <property type="match status" value="1"/>
</dbReference>
<dbReference type="InterPro" id="IPR038501">
    <property type="entry name" value="Spore_GerAC_C_sf"/>
</dbReference>
<accession>A0A1B2DRX1</accession>
<reference evidence="12" key="1">
    <citation type="submission" date="2016-08" db="EMBL/GenBank/DDBJ databases">
        <title>Complete Genome Seqeunce of Paenibacillus sp. BIHB 4019 from tea rhizoplane.</title>
        <authorList>
            <person name="Thakur R."/>
            <person name="Swarnkar M.K."/>
            <person name="Gulati A."/>
        </authorList>
    </citation>
    <scope>NUCLEOTIDE SEQUENCE [LARGE SCALE GENOMIC DNA]</scope>
    <source>
        <strain evidence="12">BIHB4019</strain>
    </source>
</reference>
<dbReference type="EMBL" id="CP016808">
    <property type="protein sequence ID" value="ANY65044.1"/>
    <property type="molecule type" value="Genomic_DNA"/>
</dbReference>
<proteinExistence type="inferred from homology"/>
<dbReference type="InterPro" id="IPR057336">
    <property type="entry name" value="GerAC_N"/>
</dbReference>
<gene>
    <name evidence="11" type="ORF">BBD42_00055</name>
    <name evidence="12" type="ORF">BBD42_31135</name>
</gene>
<dbReference type="EMBL" id="CP016808">
    <property type="protein sequence ID" value="ANY70458.1"/>
    <property type="molecule type" value="Genomic_DNA"/>
</dbReference>
<evidence type="ECO:0000256" key="4">
    <source>
        <dbReference type="ARBA" id="ARBA00022729"/>
    </source>
</evidence>
<keyword evidence="7" id="KW-0449">Lipoprotein</keyword>
<keyword evidence="3" id="KW-0309">Germination</keyword>
<evidence type="ECO:0000256" key="8">
    <source>
        <dbReference type="SAM" id="SignalP"/>
    </source>
</evidence>
<keyword evidence="4 8" id="KW-0732">Signal</keyword>
<evidence type="ECO:0000259" key="10">
    <source>
        <dbReference type="Pfam" id="PF25198"/>
    </source>
</evidence>
<dbReference type="AlphaFoldDB" id="A0A1B2DRX1"/>
<dbReference type="GO" id="GO:0009847">
    <property type="term" value="P:spore germination"/>
    <property type="evidence" value="ECO:0007669"/>
    <property type="project" value="InterPro"/>
</dbReference>
<comment type="subcellular location">
    <subcellularLocation>
        <location evidence="1">Membrane</location>
        <topology evidence="1">Lipid-anchor</topology>
    </subcellularLocation>
</comment>
<evidence type="ECO:0000256" key="2">
    <source>
        <dbReference type="ARBA" id="ARBA00007886"/>
    </source>
</evidence>
<name>A0A1B2DRX1_9BACL</name>
<dbReference type="InterPro" id="IPR008844">
    <property type="entry name" value="Spore_GerAC-like"/>
</dbReference>
<evidence type="ECO:0000256" key="6">
    <source>
        <dbReference type="ARBA" id="ARBA00023139"/>
    </source>
</evidence>
<dbReference type="GO" id="GO:0016020">
    <property type="term" value="C:membrane"/>
    <property type="evidence" value="ECO:0007669"/>
    <property type="project" value="UniProtKB-SubCell"/>
</dbReference>
<feature type="chain" id="PRO_5040570815" evidence="8">
    <location>
        <begin position="24"/>
        <end position="368"/>
    </location>
</feature>
<dbReference type="PROSITE" id="PS51257">
    <property type="entry name" value="PROKAR_LIPOPROTEIN"/>
    <property type="match status" value="1"/>
</dbReference>
<sequence>MKMRWLKLMLLALCMLLACTALSGCGFKDIDKRYFIVAMGIDYSGKKQNPFLITLRLAIASPKIEPGAGKAQVETIEAASIAEGVRMLKAHVDKELDFGHCKIFLIGERVAYKDYSPVLDWMKRRRDIQSIANLAIGKPDARTILKINPQAERYPGNALFLSFGADGTDNPYTYVENLSDLTRRVMEKGLDPVLPIIRNEGTSGYIINHTALLDKSKIKLVLKPEESQLFNQLAQNYEKSSIQGSFSNNRIVGAISKIKSHYHFSEHNGKLQLNMDVRIKALMEEAPPHLFEQGWGQVEQKLSQDYSKLTDKLLIKIQQAGVDPFGFGLHYRATHGGEAAWKQWENIYPTLQFAVNARIKIEGTGLIK</sequence>
<protein>
    <submittedName>
        <fullName evidence="12">Uncharacterized protein</fullName>
    </submittedName>
</protein>
<evidence type="ECO:0000256" key="3">
    <source>
        <dbReference type="ARBA" id="ARBA00022544"/>
    </source>
</evidence>
<evidence type="ECO:0000256" key="7">
    <source>
        <dbReference type="ARBA" id="ARBA00023288"/>
    </source>
</evidence>
<dbReference type="Pfam" id="PF25198">
    <property type="entry name" value="Spore_GerAC_N"/>
    <property type="match status" value="1"/>
</dbReference>
<evidence type="ECO:0000259" key="9">
    <source>
        <dbReference type="Pfam" id="PF05504"/>
    </source>
</evidence>
<dbReference type="PANTHER" id="PTHR35789:SF1">
    <property type="entry name" value="SPORE GERMINATION PROTEIN B3"/>
    <property type="match status" value="1"/>
</dbReference>
<dbReference type="Pfam" id="PF05504">
    <property type="entry name" value="Spore_GerAC"/>
    <property type="match status" value="1"/>
</dbReference>
<keyword evidence="5" id="KW-0472">Membrane</keyword>
<feature type="domain" description="Spore germination GerAC-like C-terminal" evidence="9">
    <location>
        <begin position="210"/>
        <end position="365"/>
    </location>
</feature>
<evidence type="ECO:0000256" key="5">
    <source>
        <dbReference type="ARBA" id="ARBA00023136"/>
    </source>
</evidence>
<evidence type="ECO:0000256" key="1">
    <source>
        <dbReference type="ARBA" id="ARBA00004635"/>
    </source>
</evidence>
<keyword evidence="6" id="KW-0564">Palmitate</keyword>
<dbReference type="InterPro" id="IPR046953">
    <property type="entry name" value="Spore_GerAC-like_C"/>
</dbReference>
<feature type="domain" description="Spore germination protein N-terminal" evidence="10">
    <location>
        <begin position="28"/>
        <end position="198"/>
    </location>
</feature>
<evidence type="ECO:0000313" key="12">
    <source>
        <dbReference type="EMBL" id="ANY70458.1"/>
    </source>
</evidence>
<dbReference type="RefSeq" id="WP_099516486.1">
    <property type="nucleotide sequence ID" value="NZ_CP016808.1"/>
</dbReference>
<dbReference type="Gene3D" id="3.30.300.210">
    <property type="entry name" value="Nutrient germinant receptor protein C, domain 3"/>
    <property type="match status" value="1"/>
</dbReference>
<dbReference type="NCBIfam" id="TIGR02887">
    <property type="entry name" value="spore_ger_x_C"/>
    <property type="match status" value="1"/>
</dbReference>
<evidence type="ECO:0000313" key="11">
    <source>
        <dbReference type="EMBL" id="ANY65044.1"/>
    </source>
</evidence>